<sequence length="166" mass="17987">MGHLTTCPFCDGSVSDEAAACPHCGRRLWGARPPRQAAAYTPAIPVSRPAPAKQTYSPVPMIIYVLLGLGFLYFIPPVLGVALAYVNRGEARGTWLESHYQWQIHTFWAGLVYAIAVAVVGFVVVMGTQSMGSLVLMGAAAVGVFVWYAWRVIRGALVLHKEQEIG</sequence>
<dbReference type="EMBL" id="JACHIA010000010">
    <property type="protein sequence ID" value="MBB6071666.1"/>
    <property type="molecule type" value="Genomic_DNA"/>
</dbReference>
<name>A0A841H136_9BACT</name>
<feature type="transmembrane region" description="Helical" evidence="1">
    <location>
        <begin position="131"/>
        <end position="150"/>
    </location>
</feature>
<evidence type="ECO:0000313" key="2">
    <source>
        <dbReference type="EMBL" id="MBB6071666.1"/>
    </source>
</evidence>
<keyword evidence="3" id="KW-1185">Reference proteome</keyword>
<dbReference type="Proteomes" id="UP000582837">
    <property type="component" value="Unassembled WGS sequence"/>
</dbReference>
<proteinExistence type="predicted"/>
<dbReference type="RefSeq" id="WP_170032297.1">
    <property type="nucleotide sequence ID" value="NZ_JABDTL010000001.1"/>
</dbReference>
<reference evidence="2 3" key="1">
    <citation type="submission" date="2020-08" db="EMBL/GenBank/DDBJ databases">
        <title>Genomic Encyclopedia of Type Strains, Phase IV (KMG-IV): sequencing the most valuable type-strain genomes for metagenomic binning, comparative biology and taxonomic classification.</title>
        <authorList>
            <person name="Goeker M."/>
        </authorList>
    </citation>
    <scope>NUCLEOTIDE SEQUENCE [LARGE SCALE GENOMIC DNA]</scope>
    <source>
        <strain evidence="2 3">DSM 29007</strain>
    </source>
</reference>
<dbReference type="AlphaFoldDB" id="A0A841H136"/>
<evidence type="ECO:0000256" key="1">
    <source>
        <dbReference type="SAM" id="Phobius"/>
    </source>
</evidence>
<feature type="transmembrane region" description="Helical" evidence="1">
    <location>
        <begin position="107"/>
        <end position="125"/>
    </location>
</feature>
<comment type="caution">
    <text evidence="2">The sequence shown here is derived from an EMBL/GenBank/DDBJ whole genome shotgun (WGS) entry which is preliminary data.</text>
</comment>
<keyword evidence="1" id="KW-0472">Membrane</keyword>
<accession>A0A841H136</accession>
<feature type="transmembrane region" description="Helical" evidence="1">
    <location>
        <begin position="61"/>
        <end position="86"/>
    </location>
</feature>
<keyword evidence="1" id="KW-1133">Transmembrane helix</keyword>
<gene>
    <name evidence="2" type="ORF">HNQ61_003305</name>
</gene>
<evidence type="ECO:0000313" key="3">
    <source>
        <dbReference type="Proteomes" id="UP000582837"/>
    </source>
</evidence>
<protein>
    <submittedName>
        <fullName evidence="2">Putative membrane protein</fullName>
    </submittedName>
</protein>
<organism evidence="2 3">
    <name type="scientific">Longimicrobium terrae</name>
    <dbReference type="NCBI Taxonomy" id="1639882"/>
    <lineage>
        <taxon>Bacteria</taxon>
        <taxon>Pseudomonadati</taxon>
        <taxon>Gemmatimonadota</taxon>
        <taxon>Longimicrobiia</taxon>
        <taxon>Longimicrobiales</taxon>
        <taxon>Longimicrobiaceae</taxon>
        <taxon>Longimicrobium</taxon>
    </lineage>
</organism>
<keyword evidence="1" id="KW-0812">Transmembrane</keyword>